<organism evidence="3 4">
    <name type="scientific">Trifolium medium</name>
    <dbReference type="NCBI Taxonomy" id="97028"/>
    <lineage>
        <taxon>Eukaryota</taxon>
        <taxon>Viridiplantae</taxon>
        <taxon>Streptophyta</taxon>
        <taxon>Embryophyta</taxon>
        <taxon>Tracheophyta</taxon>
        <taxon>Spermatophyta</taxon>
        <taxon>Magnoliopsida</taxon>
        <taxon>eudicotyledons</taxon>
        <taxon>Gunneridae</taxon>
        <taxon>Pentapetalae</taxon>
        <taxon>rosids</taxon>
        <taxon>fabids</taxon>
        <taxon>Fabales</taxon>
        <taxon>Fabaceae</taxon>
        <taxon>Papilionoideae</taxon>
        <taxon>50 kb inversion clade</taxon>
        <taxon>NPAAA clade</taxon>
        <taxon>Hologalegina</taxon>
        <taxon>IRL clade</taxon>
        <taxon>Trifolieae</taxon>
        <taxon>Trifolium</taxon>
    </lineage>
</organism>
<evidence type="ECO:0000313" key="4">
    <source>
        <dbReference type="Proteomes" id="UP000265520"/>
    </source>
</evidence>
<proteinExistence type="predicted"/>
<feature type="compositionally biased region" description="Polar residues" evidence="1">
    <location>
        <begin position="64"/>
        <end position="78"/>
    </location>
</feature>
<evidence type="ECO:0000313" key="3">
    <source>
        <dbReference type="EMBL" id="MCI25268.1"/>
    </source>
</evidence>
<feature type="region of interest" description="Disordered" evidence="1">
    <location>
        <begin position="123"/>
        <end position="185"/>
    </location>
</feature>
<name>A0A392QM12_9FABA</name>
<dbReference type="EMBL" id="LXQA010146246">
    <property type="protein sequence ID" value="MCI25268.1"/>
    <property type="molecule type" value="Genomic_DNA"/>
</dbReference>
<feature type="non-terminal residue" evidence="3">
    <location>
        <position position="185"/>
    </location>
</feature>
<dbReference type="InterPro" id="IPR032795">
    <property type="entry name" value="DUF3741-assoc"/>
</dbReference>
<protein>
    <submittedName>
        <fullName evidence="3">Protein LONGIFOLIA 1-like</fullName>
    </submittedName>
</protein>
<evidence type="ECO:0000259" key="2">
    <source>
        <dbReference type="Pfam" id="PF14383"/>
    </source>
</evidence>
<keyword evidence="4" id="KW-1185">Reference proteome</keyword>
<dbReference type="Pfam" id="PF14383">
    <property type="entry name" value="VARLMGL"/>
    <property type="match status" value="1"/>
</dbReference>
<dbReference type="PANTHER" id="PTHR31680">
    <property type="entry name" value="LONGIFOLIA PROTEIN"/>
    <property type="match status" value="1"/>
</dbReference>
<feature type="region of interest" description="Disordered" evidence="1">
    <location>
        <begin position="1"/>
        <end position="23"/>
    </location>
</feature>
<dbReference type="Proteomes" id="UP000265520">
    <property type="component" value="Unassembled WGS sequence"/>
</dbReference>
<evidence type="ECO:0000256" key="1">
    <source>
        <dbReference type="SAM" id="MobiDB-lite"/>
    </source>
</evidence>
<feature type="compositionally biased region" description="Polar residues" evidence="1">
    <location>
        <begin position="173"/>
        <end position="185"/>
    </location>
</feature>
<reference evidence="3 4" key="1">
    <citation type="journal article" date="2018" name="Front. Plant Sci.">
        <title>Red Clover (Trifolium pratense) and Zigzag Clover (T. medium) - A Picture of Genomic Similarities and Differences.</title>
        <authorList>
            <person name="Dluhosova J."/>
            <person name="Istvanek J."/>
            <person name="Nedelnik J."/>
            <person name="Repkova J."/>
        </authorList>
    </citation>
    <scope>NUCLEOTIDE SEQUENCE [LARGE SCALE GENOMIC DNA]</scope>
    <source>
        <strain evidence="4">cv. 10/8</strain>
        <tissue evidence="3">Leaf</tissue>
    </source>
</reference>
<feature type="region of interest" description="Disordered" evidence="1">
    <location>
        <begin position="47"/>
        <end position="93"/>
    </location>
</feature>
<dbReference type="PANTHER" id="PTHR31680:SF15">
    <property type="entry name" value="PROTEIN LONGIFOLIA 2"/>
    <property type="match status" value="1"/>
</dbReference>
<dbReference type="GO" id="GO:0051513">
    <property type="term" value="P:regulation of monopolar cell growth"/>
    <property type="evidence" value="ECO:0007669"/>
    <property type="project" value="InterPro"/>
</dbReference>
<feature type="non-terminal residue" evidence="3">
    <location>
        <position position="1"/>
    </location>
</feature>
<comment type="caution">
    <text evidence="3">The sequence shown here is derived from an EMBL/GenBank/DDBJ whole genome shotgun (WGS) entry which is preliminary data.</text>
</comment>
<accession>A0A392QM12</accession>
<dbReference type="AlphaFoldDB" id="A0A392QM12"/>
<sequence>RVTASNEPLHTLSRSKKSHWDSPRLSYDALKSTTKNKELPRFSLDSKQGSIRGIEGGNKARNLLNGSQRGYERNSSAMLNKLQEPETSKRSTSVVAKLMGLEVLPDSTQTGQISICSVDKKELVERTSTSGESKKHQSSASPRNRRGDDSITNVKPCSQFELALTTPWRQPDAGQSSLLQDSSKG</sequence>
<dbReference type="InterPro" id="IPR033334">
    <property type="entry name" value="LNG1/2"/>
</dbReference>
<feature type="domain" description="DUF3741" evidence="2">
    <location>
        <begin position="93"/>
        <end position="108"/>
    </location>
</feature>